<keyword evidence="3" id="KW-0597">Phosphoprotein</keyword>
<dbReference type="InterPro" id="IPR004358">
    <property type="entry name" value="Sig_transdc_His_kin-like_C"/>
</dbReference>
<dbReference type="Proteomes" id="UP000009071">
    <property type="component" value="Chromosome"/>
</dbReference>
<feature type="transmembrane region" description="Helical" evidence="5">
    <location>
        <begin position="43"/>
        <end position="64"/>
    </location>
</feature>
<dbReference type="KEGG" id="dma:DMR_30780"/>
<evidence type="ECO:0000256" key="5">
    <source>
        <dbReference type="SAM" id="Phobius"/>
    </source>
</evidence>
<dbReference type="HOGENOM" id="CLU_000445_114_64_7"/>
<dbReference type="Pfam" id="PF00512">
    <property type="entry name" value="HisKA"/>
    <property type="match status" value="1"/>
</dbReference>
<dbReference type="SMART" id="SM00387">
    <property type="entry name" value="HATPase_c"/>
    <property type="match status" value="1"/>
</dbReference>
<evidence type="ECO:0000256" key="3">
    <source>
        <dbReference type="ARBA" id="ARBA00022553"/>
    </source>
</evidence>
<keyword evidence="5" id="KW-1133">Transmembrane helix</keyword>
<dbReference type="Pfam" id="PF02518">
    <property type="entry name" value="HATPase_c"/>
    <property type="match status" value="1"/>
</dbReference>
<evidence type="ECO:0000313" key="7">
    <source>
        <dbReference type="EMBL" id="BAH76569.1"/>
    </source>
</evidence>
<sequence length="509" mass="54226">MELATIDWLGDSPRRPPWQRRPGELTAIVDQLYRIMVRREVRIPALAVLAWTLLLGLLFTIQYLSDRQSAEAMMLQAARGIFQQIVLTREWNAQHGGVYVPVTPNSQPNPYLPDERRTVTTLDGLTLTRVNPAFMTRQIAEAAAQRDGLGLHLTSLNPLRPENSPTSWEARALADFESGDTEAHNIGATPAGPVFRYMAPLFVTESCLPCHAKQGYAVGEVRGGISVTLPAGHFLAAQSAAVGGTAGLYTLIWLVGATCTGVGTATILAGKAKAEAANQAKTTFLSILSHELRTPLNGVLGMLEILGSTRLNEEQRSLTGDARAAALAMNAQVQELLELAGLENGQGMLHMTRFAPVKTVEEAVAPLAQAARDKGLAFELLTAADLPRELLGDGERLGRIVTILTDNAVKFTATGGIKVAVSAAAAADGSCRLSVAVADTGHGIEDDRLDAVFEPFYQAENVLTRCKPGLGAGLTIARKHAELLGASLACRSTPGLGSTFTITAPFRLV</sequence>
<accession>C4XIJ4</accession>
<evidence type="ECO:0000313" key="8">
    <source>
        <dbReference type="Proteomes" id="UP000009071"/>
    </source>
</evidence>
<reference evidence="7 8" key="1">
    <citation type="journal article" date="2009" name="Genome Res.">
        <title>Whole genome sequence of Desulfovibrio magneticus strain RS-1 revealed common gene clusters in magnetotactic bacteria.</title>
        <authorList>
            <person name="Nakazawa H."/>
            <person name="Arakaki A."/>
            <person name="Narita-Yamada S."/>
            <person name="Yashiro I."/>
            <person name="Jinno K."/>
            <person name="Aoki N."/>
            <person name="Tsuruyama A."/>
            <person name="Okamura Y."/>
            <person name="Tanikawa S."/>
            <person name="Fujita N."/>
            <person name="Takeyama H."/>
            <person name="Matsunaga T."/>
        </authorList>
    </citation>
    <scope>NUCLEOTIDE SEQUENCE [LARGE SCALE GENOMIC DNA]</scope>
    <source>
        <strain evidence="8">ATCC 700980 / DSM 13731 / RS-1</strain>
    </source>
</reference>
<dbReference type="InterPro" id="IPR003661">
    <property type="entry name" value="HisK_dim/P_dom"/>
</dbReference>
<dbReference type="CDD" id="cd00082">
    <property type="entry name" value="HisKA"/>
    <property type="match status" value="1"/>
</dbReference>
<dbReference type="InterPro" id="IPR005467">
    <property type="entry name" value="His_kinase_dom"/>
</dbReference>
<name>C4XIJ4_SOLM1</name>
<evidence type="ECO:0000256" key="4">
    <source>
        <dbReference type="ARBA" id="ARBA00023012"/>
    </source>
</evidence>
<dbReference type="InterPro" id="IPR036097">
    <property type="entry name" value="HisK_dim/P_sf"/>
</dbReference>
<keyword evidence="8" id="KW-1185">Reference proteome</keyword>
<keyword evidence="5" id="KW-0472">Membrane</keyword>
<protein>
    <recommendedName>
        <fullName evidence="2">histidine kinase</fullName>
        <ecNumber evidence="2">2.7.13.3</ecNumber>
    </recommendedName>
</protein>
<dbReference type="EC" id="2.7.13.3" evidence="2"/>
<dbReference type="Gene3D" id="1.10.287.130">
    <property type="match status" value="1"/>
</dbReference>
<gene>
    <name evidence="7" type="ordered locus">DMR_30780</name>
</gene>
<dbReference type="InterPro" id="IPR036890">
    <property type="entry name" value="HATPase_C_sf"/>
</dbReference>
<dbReference type="PRINTS" id="PR00344">
    <property type="entry name" value="BCTRLSENSOR"/>
</dbReference>
<dbReference type="InterPro" id="IPR003594">
    <property type="entry name" value="HATPase_dom"/>
</dbReference>
<dbReference type="SUPFAM" id="SSF47384">
    <property type="entry name" value="Homodimeric domain of signal transducing histidine kinase"/>
    <property type="match status" value="1"/>
</dbReference>
<dbReference type="PANTHER" id="PTHR45339:SF1">
    <property type="entry name" value="HYBRID SIGNAL TRANSDUCTION HISTIDINE KINASE J"/>
    <property type="match status" value="1"/>
</dbReference>
<dbReference type="PROSITE" id="PS50109">
    <property type="entry name" value="HIS_KIN"/>
    <property type="match status" value="1"/>
</dbReference>
<dbReference type="EMBL" id="AP010904">
    <property type="protein sequence ID" value="BAH76569.1"/>
    <property type="molecule type" value="Genomic_DNA"/>
</dbReference>
<evidence type="ECO:0000256" key="2">
    <source>
        <dbReference type="ARBA" id="ARBA00012438"/>
    </source>
</evidence>
<dbReference type="SMART" id="SM00388">
    <property type="entry name" value="HisKA"/>
    <property type="match status" value="1"/>
</dbReference>
<dbReference type="AlphaFoldDB" id="C4XIJ4"/>
<keyword evidence="7" id="KW-0418">Kinase</keyword>
<dbReference type="GO" id="GO:0000155">
    <property type="term" value="F:phosphorelay sensor kinase activity"/>
    <property type="evidence" value="ECO:0007669"/>
    <property type="project" value="InterPro"/>
</dbReference>
<dbReference type="SUPFAM" id="SSF55874">
    <property type="entry name" value="ATPase domain of HSP90 chaperone/DNA topoisomerase II/histidine kinase"/>
    <property type="match status" value="1"/>
</dbReference>
<dbReference type="InterPro" id="IPR021796">
    <property type="entry name" value="Tll0287-like_dom"/>
</dbReference>
<keyword evidence="5" id="KW-0812">Transmembrane</keyword>
<organism evidence="7 8">
    <name type="scientific">Solidesulfovibrio magneticus (strain ATCC 700980 / DSM 13731 / RS-1)</name>
    <name type="common">Desulfovibrio magneticus</name>
    <dbReference type="NCBI Taxonomy" id="573370"/>
    <lineage>
        <taxon>Bacteria</taxon>
        <taxon>Pseudomonadati</taxon>
        <taxon>Thermodesulfobacteriota</taxon>
        <taxon>Desulfovibrionia</taxon>
        <taxon>Desulfovibrionales</taxon>
        <taxon>Desulfovibrionaceae</taxon>
        <taxon>Solidesulfovibrio</taxon>
    </lineage>
</organism>
<evidence type="ECO:0000256" key="1">
    <source>
        <dbReference type="ARBA" id="ARBA00000085"/>
    </source>
</evidence>
<keyword evidence="4" id="KW-0902">Two-component regulatory system</keyword>
<dbReference type="eggNOG" id="COG2205">
    <property type="taxonomic scope" value="Bacteria"/>
</dbReference>
<dbReference type="STRING" id="573370.DMR_30780"/>
<feature type="domain" description="Histidine kinase" evidence="6">
    <location>
        <begin position="287"/>
        <end position="508"/>
    </location>
</feature>
<dbReference type="Pfam" id="PF11845">
    <property type="entry name" value="Tll0287-like"/>
    <property type="match status" value="1"/>
</dbReference>
<comment type="catalytic activity">
    <reaction evidence="1">
        <text>ATP + protein L-histidine = ADP + protein N-phospho-L-histidine.</text>
        <dbReference type="EC" id="2.7.13.3"/>
    </reaction>
</comment>
<dbReference type="Gene3D" id="3.30.565.10">
    <property type="entry name" value="Histidine kinase-like ATPase, C-terminal domain"/>
    <property type="match status" value="1"/>
</dbReference>
<evidence type="ECO:0000259" key="6">
    <source>
        <dbReference type="PROSITE" id="PS50109"/>
    </source>
</evidence>
<keyword evidence="7" id="KW-0808">Transferase</keyword>
<dbReference type="PANTHER" id="PTHR45339">
    <property type="entry name" value="HYBRID SIGNAL TRANSDUCTION HISTIDINE KINASE J"/>
    <property type="match status" value="1"/>
</dbReference>
<proteinExistence type="predicted"/>